<dbReference type="Proteomes" id="UP000228777">
    <property type="component" value="Unassembled WGS sequence"/>
</dbReference>
<evidence type="ECO:0000313" key="3">
    <source>
        <dbReference type="Proteomes" id="UP000228777"/>
    </source>
</evidence>
<protein>
    <submittedName>
        <fullName evidence="2">Uncharacterized protein</fullName>
    </submittedName>
</protein>
<reference evidence="3" key="1">
    <citation type="submission" date="2017-09" db="EMBL/GenBank/DDBJ databases">
        <title>Depth-based differentiation of microbial function through sediment-hosted aquifers and enrichment of novel symbionts in the deep terrestrial subsurface.</title>
        <authorList>
            <person name="Probst A.J."/>
            <person name="Ladd B."/>
            <person name="Jarett J.K."/>
            <person name="Geller-Mcgrath D.E."/>
            <person name="Sieber C.M.K."/>
            <person name="Emerson J.B."/>
            <person name="Anantharaman K."/>
            <person name="Thomas B.C."/>
            <person name="Malmstrom R."/>
            <person name="Stieglmeier M."/>
            <person name="Klingl A."/>
            <person name="Woyke T."/>
            <person name="Ryan C.M."/>
            <person name="Banfield J.F."/>
        </authorList>
    </citation>
    <scope>NUCLEOTIDE SEQUENCE [LARGE SCALE GENOMIC DNA]</scope>
</reference>
<dbReference type="AlphaFoldDB" id="A0A2M6Z3N3"/>
<name>A0A2M6Z3N3_9BACT</name>
<comment type="caution">
    <text evidence="2">The sequence shown here is derived from an EMBL/GenBank/DDBJ whole genome shotgun (WGS) entry which is preliminary data.</text>
</comment>
<feature type="region of interest" description="Disordered" evidence="1">
    <location>
        <begin position="101"/>
        <end position="126"/>
    </location>
</feature>
<evidence type="ECO:0000313" key="2">
    <source>
        <dbReference type="EMBL" id="PIU46992.1"/>
    </source>
</evidence>
<accession>A0A2M6Z3N3</accession>
<dbReference type="EMBL" id="PEWP01000019">
    <property type="protein sequence ID" value="PIU46992.1"/>
    <property type="molecule type" value="Genomic_DNA"/>
</dbReference>
<proteinExistence type="predicted"/>
<evidence type="ECO:0000256" key="1">
    <source>
        <dbReference type="SAM" id="MobiDB-lite"/>
    </source>
</evidence>
<sequence>MTNNFEKQSIDYPDETIEIASEILKNFELEESPEELEKKFQLGKESNIVIIAEILRKYKEKNLSFPEFTASLQKQLNISQKKAEELATDLKNEVLSLARKSEEITAEETEKPEEPKSQDVYREPIE</sequence>
<gene>
    <name evidence="2" type="ORF">COS93_01115</name>
</gene>
<organism evidence="2 3">
    <name type="scientific">bacterium (Candidatus Gribaldobacteria) CG07_land_8_20_14_0_80_33_18</name>
    <dbReference type="NCBI Taxonomy" id="2014272"/>
    <lineage>
        <taxon>Bacteria</taxon>
        <taxon>Candidatus Gribaldobacteria</taxon>
    </lineage>
</organism>